<accession>A0A0A1ZRE3</accession>
<dbReference type="MEROPS" id="S01.482"/>
<organism evidence="1 2">
    <name type="scientific">Prochlorococcus marinus str. MIT 9116</name>
    <dbReference type="NCBI Taxonomy" id="167544"/>
    <lineage>
        <taxon>Bacteria</taxon>
        <taxon>Bacillati</taxon>
        <taxon>Cyanobacteriota</taxon>
        <taxon>Cyanophyceae</taxon>
        <taxon>Synechococcales</taxon>
        <taxon>Prochlorococcaceae</taxon>
        <taxon>Prochlorococcus</taxon>
    </lineage>
</organism>
<sequence length="409" mass="45964">MNSKINLILKLFIFFSFAISPIGEISKGFAFPLSSKCSNSKKIKDIYQNNISGIVTVKAGNSIGTGFVINQTKNKTYFLTNLHVVKGQDDIEILWADRNKTRAYIIADANITGMNSQKKYVDDLAILEMEGLKGEVINFSKRPIAVGDDVFAIGTPKGLDFSLTRGIISAIRENGEIIQTDVALNTGNSGGPLLDKYGCVIGINTFDIKNTEGLNFAISSNVIKNFINQKARWKFGKSGNREEYIKFQEAISNLTRNQKKKDYKSNYYPGPKGSIKPKGKGWFFIKESCKYWDKDKMGECFEKATPIEKEWSWLKFMKIKGDSISNPDSIIFRIKTTYPVANGEGFYEDDFDVFIDIYCKNNQMSAYVPNMLSSTGTYLIDNKPIYSYSLNAVTFDLLSQRGCDVKPID</sequence>
<dbReference type="RefSeq" id="WP_052045063.1">
    <property type="nucleotide sequence ID" value="NZ_JNAJ01000016.1"/>
</dbReference>
<dbReference type="PRINTS" id="PR00834">
    <property type="entry name" value="PROTEASES2C"/>
</dbReference>
<dbReference type="InterPro" id="IPR001940">
    <property type="entry name" value="Peptidase_S1C"/>
</dbReference>
<dbReference type="SUPFAM" id="SSF50494">
    <property type="entry name" value="Trypsin-like serine proteases"/>
    <property type="match status" value="1"/>
</dbReference>
<name>A0A0A1ZRE3_PROMR</name>
<dbReference type="OrthoDB" id="9807133at2"/>
<comment type="caution">
    <text evidence="1">The sequence shown here is derived from an EMBL/GenBank/DDBJ whole genome shotgun (WGS) entry which is preliminary data.</text>
</comment>
<dbReference type="PANTHER" id="PTHR43019">
    <property type="entry name" value="SERINE ENDOPROTEASE DEGS"/>
    <property type="match status" value="1"/>
</dbReference>
<gene>
    <name evidence="1" type="ORF">EU93_1438</name>
</gene>
<dbReference type="Pfam" id="PF13365">
    <property type="entry name" value="Trypsin_2"/>
    <property type="match status" value="1"/>
</dbReference>
<dbReference type="InterPro" id="IPR009003">
    <property type="entry name" value="Peptidase_S1_PA"/>
</dbReference>
<dbReference type="GO" id="GO:0004252">
    <property type="term" value="F:serine-type endopeptidase activity"/>
    <property type="evidence" value="ECO:0007669"/>
    <property type="project" value="InterPro"/>
</dbReference>
<keyword evidence="1" id="KW-0645">Protease</keyword>
<dbReference type="GO" id="GO:0006508">
    <property type="term" value="P:proteolysis"/>
    <property type="evidence" value="ECO:0007669"/>
    <property type="project" value="UniProtKB-KW"/>
</dbReference>
<dbReference type="Proteomes" id="UP000030491">
    <property type="component" value="Unassembled WGS sequence"/>
</dbReference>
<proteinExistence type="predicted"/>
<evidence type="ECO:0000313" key="1">
    <source>
        <dbReference type="EMBL" id="KGF90839.1"/>
    </source>
</evidence>
<dbReference type="PANTHER" id="PTHR43019:SF23">
    <property type="entry name" value="PROTEASE DO-LIKE 5, CHLOROPLASTIC"/>
    <property type="match status" value="1"/>
</dbReference>
<evidence type="ECO:0000313" key="2">
    <source>
        <dbReference type="Proteomes" id="UP000030491"/>
    </source>
</evidence>
<protein>
    <submittedName>
        <fullName evidence="1">Protease</fullName>
    </submittedName>
</protein>
<dbReference type="AlphaFoldDB" id="A0A0A1ZRE3"/>
<dbReference type="EMBL" id="JNAJ01000016">
    <property type="protein sequence ID" value="KGF90839.1"/>
    <property type="molecule type" value="Genomic_DNA"/>
</dbReference>
<reference evidence="2" key="1">
    <citation type="journal article" date="2014" name="Sci. Data">
        <title>Genomes of diverse isolates of the marine cyanobacterium Prochlorococcus.</title>
        <authorList>
            <person name="Biller S."/>
            <person name="Berube P."/>
            <person name="Thompson J."/>
            <person name="Kelly L."/>
            <person name="Roggensack S."/>
            <person name="Awad L."/>
            <person name="Roache-Johnson K."/>
            <person name="Ding H."/>
            <person name="Giovannoni S.J."/>
            <person name="Moore L.R."/>
            <person name="Chisholm S.W."/>
        </authorList>
    </citation>
    <scope>NUCLEOTIDE SEQUENCE [LARGE SCALE GENOMIC DNA]</scope>
</reference>
<dbReference type="Gene3D" id="2.40.10.120">
    <property type="match status" value="1"/>
</dbReference>
<keyword evidence="1" id="KW-0378">Hydrolase</keyword>